<dbReference type="AlphaFoldDB" id="A0A8H6MI87"/>
<dbReference type="PROSITE" id="PS50879">
    <property type="entry name" value="RNASE_H_1"/>
    <property type="match status" value="1"/>
</dbReference>
<evidence type="ECO:0000313" key="10">
    <source>
        <dbReference type="Proteomes" id="UP000639643"/>
    </source>
</evidence>
<evidence type="ECO:0000259" key="8">
    <source>
        <dbReference type="PROSITE" id="PS50879"/>
    </source>
</evidence>
<reference evidence="9" key="1">
    <citation type="journal article" date="2020" name="Phytopathology">
        <title>Genome Sequence Resources of Colletotrichum truncatum, C. plurivorum, C. musicola, and C. sojae: Four Species Pathogenic to Soybean (Glycine max).</title>
        <authorList>
            <person name="Rogerio F."/>
            <person name="Boufleur T.R."/>
            <person name="Ciampi-Guillardi M."/>
            <person name="Sukno S.A."/>
            <person name="Thon M.R."/>
            <person name="Massola Junior N.S."/>
            <person name="Baroncelli R."/>
        </authorList>
    </citation>
    <scope>NUCLEOTIDE SEQUENCE</scope>
    <source>
        <strain evidence="9">LFN0074</strain>
    </source>
</reference>
<keyword evidence="4" id="KW-0540">Nuclease</keyword>
<dbReference type="PANTHER" id="PTHR10642">
    <property type="entry name" value="RIBONUCLEASE H1"/>
    <property type="match status" value="1"/>
</dbReference>
<dbReference type="PANTHER" id="PTHR10642:SF26">
    <property type="entry name" value="RIBONUCLEASE H1"/>
    <property type="match status" value="1"/>
</dbReference>
<organism evidence="9 10">
    <name type="scientific">Colletotrichum musicola</name>
    <dbReference type="NCBI Taxonomy" id="2175873"/>
    <lineage>
        <taxon>Eukaryota</taxon>
        <taxon>Fungi</taxon>
        <taxon>Dikarya</taxon>
        <taxon>Ascomycota</taxon>
        <taxon>Pezizomycotina</taxon>
        <taxon>Sordariomycetes</taxon>
        <taxon>Hypocreomycetidae</taxon>
        <taxon>Glomerellales</taxon>
        <taxon>Glomerellaceae</taxon>
        <taxon>Colletotrichum</taxon>
        <taxon>Colletotrichum orchidearum species complex</taxon>
    </lineage>
</organism>
<dbReference type="GO" id="GO:0003676">
    <property type="term" value="F:nucleic acid binding"/>
    <property type="evidence" value="ECO:0007669"/>
    <property type="project" value="InterPro"/>
</dbReference>
<sequence length="329" mass="36797">MAWAKIDDMKLPNGDYVTVCLSHERVVCRQCCVDFSFELNDGDCISSDEEGIFSLGANCLVPRDVSFTQVANSSYGRRQPAGKQETGLPDMVSSKGLGDQNVSPHVIDLSRWAGVPERTAPSGKIFPAQFNHSMKALTTPQELFSAGSKRFYNRDNKFEMLIYTDGSCIANGNANASGGCGFVFGPTQSRHVALKLEHRDLDGKVYKQTSNRAELRAVIAALRFRAWYGEGFTSLVIATDSSYVAYGATDWVRGWWERDWLKSNGHPVTNRDLWEALLLEVEKLHDLDLTVSFWRIPREWNHEADKAANHAATNYKPVEEFVDVMGVMI</sequence>
<dbReference type="GO" id="GO:0043137">
    <property type="term" value="P:DNA replication, removal of RNA primer"/>
    <property type="evidence" value="ECO:0007669"/>
    <property type="project" value="TreeGrafter"/>
</dbReference>
<accession>A0A8H6MI87</accession>
<dbReference type="Pfam" id="PF00075">
    <property type="entry name" value="RNase_H"/>
    <property type="match status" value="1"/>
</dbReference>
<evidence type="ECO:0000313" key="9">
    <source>
        <dbReference type="EMBL" id="KAF6783889.1"/>
    </source>
</evidence>
<dbReference type="SUPFAM" id="SSF53098">
    <property type="entry name" value="Ribonuclease H-like"/>
    <property type="match status" value="1"/>
</dbReference>
<evidence type="ECO:0000256" key="5">
    <source>
        <dbReference type="ARBA" id="ARBA00022723"/>
    </source>
</evidence>
<dbReference type="InterPro" id="IPR036397">
    <property type="entry name" value="RNaseH_sf"/>
</dbReference>
<dbReference type="InterPro" id="IPR002156">
    <property type="entry name" value="RNaseH_domain"/>
</dbReference>
<evidence type="ECO:0000256" key="3">
    <source>
        <dbReference type="ARBA" id="ARBA00012180"/>
    </source>
</evidence>
<comment type="catalytic activity">
    <reaction evidence="1">
        <text>Endonucleolytic cleavage to 5'-phosphomonoester.</text>
        <dbReference type="EC" id="3.1.26.4"/>
    </reaction>
</comment>
<dbReference type="OrthoDB" id="407198at2759"/>
<dbReference type="Gene3D" id="3.30.420.10">
    <property type="entry name" value="Ribonuclease H-like superfamily/Ribonuclease H"/>
    <property type="match status" value="1"/>
</dbReference>
<dbReference type="CDD" id="cd13934">
    <property type="entry name" value="RNase_H_Dikarya_like"/>
    <property type="match status" value="1"/>
</dbReference>
<comment type="similarity">
    <text evidence="2">Belongs to the RNase H family.</text>
</comment>
<evidence type="ECO:0000256" key="7">
    <source>
        <dbReference type="ARBA" id="ARBA00022801"/>
    </source>
</evidence>
<evidence type="ECO:0000256" key="4">
    <source>
        <dbReference type="ARBA" id="ARBA00022722"/>
    </source>
</evidence>
<evidence type="ECO:0000256" key="1">
    <source>
        <dbReference type="ARBA" id="ARBA00000077"/>
    </source>
</evidence>
<keyword evidence="7" id="KW-0378">Hydrolase</keyword>
<evidence type="ECO:0000256" key="6">
    <source>
        <dbReference type="ARBA" id="ARBA00022759"/>
    </source>
</evidence>
<evidence type="ECO:0000256" key="2">
    <source>
        <dbReference type="ARBA" id="ARBA00005300"/>
    </source>
</evidence>
<dbReference type="Proteomes" id="UP000639643">
    <property type="component" value="Unassembled WGS sequence"/>
</dbReference>
<feature type="domain" description="RNase H type-1" evidence="8">
    <location>
        <begin position="156"/>
        <end position="313"/>
    </location>
</feature>
<name>A0A8H6MI87_9PEZI</name>
<dbReference type="GO" id="GO:0004523">
    <property type="term" value="F:RNA-DNA hybrid ribonuclease activity"/>
    <property type="evidence" value="ECO:0007669"/>
    <property type="project" value="UniProtKB-EC"/>
</dbReference>
<keyword evidence="5" id="KW-0479">Metal-binding</keyword>
<dbReference type="EC" id="3.1.26.4" evidence="3"/>
<gene>
    <name evidence="9" type="ORF">CMUS01_16649</name>
</gene>
<proteinExistence type="inferred from homology"/>
<comment type="caution">
    <text evidence="9">The sequence shown here is derived from an EMBL/GenBank/DDBJ whole genome shotgun (WGS) entry which is preliminary data.</text>
</comment>
<dbReference type="EMBL" id="WIGM01002099">
    <property type="protein sequence ID" value="KAF6783889.1"/>
    <property type="molecule type" value="Genomic_DNA"/>
</dbReference>
<dbReference type="InterPro" id="IPR050092">
    <property type="entry name" value="RNase_H"/>
</dbReference>
<dbReference type="GO" id="GO:0046872">
    <property type="term" value="F:metal ion binding"/>
    <property type="evidence" value="ECO:0007669"/>
    <property type="project" value="UniProtKB-KW"/>
</dbReference>
<keyword evidence="10" id="KW-1185">Reference proteome</keyword>
<protein>
    <recommendedName>
        <fullName evidence="3">ribonuclease H</fullName>
        <ecNumber evidence="3">3.1.26.4</ecNumber>
    </recommendedName>
</protein>
<dbReference type="InterPro" id="IPR012337">
    <property type="entry name" value="RNaseH-like_sf"/>
</dbReference>
<keyword evidence="6" id="KW-0255">Endonuclease</keyword>